<keyword evidence="1 4" id="KW-0349">Heme</keyword>
<dbReference type="KEGG" id="pamo:BAR1_00945"/>
<evidence type="ECO:0000256" key="2">
    <source>
        <dbReference type="ARBA" id="ARBA00022723"/>
    </source>
</evidence>
<evidence type="ECO:0000259" key="7">
    <source>
        <dbReference type="PROSITE" id="PS51007"/>
    </source>
</evidence>
<keyword evidence="6" id="KW-0732">Signal</keyword>
<dbReference type="GO" id="GO:0009055">
    <property type="term" value="F:electron transfer activity"/>
    <property type="evidence" value="ECO:0007669"/>
    <property type="project" value="InterPro"/>
</dbReference>
<evidence type="ECO:0000256" key="1">
    <source>
        <dbReference type="ARBA" id="ARBA00022617"/>
    </source>
</evidence>
<dbReference type="Proteomes" id="UP000261704">
    <property type="component" value="Chromosome"/>
</dbReference>
<protein>
    <submittedName>
        <fullName evidence="8">Cytochrome c</fullName>
    </submittedName>
</protein>
<dbReference type="RefSeq" id="WP_118941285.1">
    <property type="nucleotide sequence ID" value="NZ_CP032125.1"/>
</dbReference>
<dbReference type="SUPFAM" id="SSF46626">
    <property type="entry name" value="Cytochrome c"/>
    <property type="match status" value="1"/>
</dbReference>
<feature type="chain" id="PRO_5016965704" evidence="6">
    <location>
        <begin position="23"/>
        <end position="181"/>
    </location>
</feature>
<dbReference type="OrthoDB" id="7866026at2"/>
<accession>A0A347UCP9</accession>
<evidence type="ECO:0000313" key="9">
    <source>
        <dbReference type="Proteomes" id="UP000261704"/>
    </source>
</evidence>
<feature type="region of interest" description="Disordered" evidence="5">
    <location>
        <begin position="152"/>
        <end position="181"/>
    </location>
</feature>
<dbReference type="Pfam" id="PF00034">
    <property type="entry name" value="Cytochrom_C"/>
    <property type="match status" value="1"/>
</dbReference>
<keyword evidence="3 4" id="KW-0408">Iron</keyword>
<feature type="domain" description="Cytochrome c" evidence="7">
    <location>
        <begin position="48"/>
        <end position="134"/>
    </location>
</feature>
<dbReference type="AlphaFoldDB" id="A0A347UCP9"/>
<organism evidence="8 9">
    <name type="scientific">Profundibacter amoris</name>
    <dbReference type="NCBI Taxonomy" id="2171755"/>
    <lineage>
        <taxon>Bacteria</taxon>
        <taxon>Pseudomonadati</taxon>
        <taxon>Pseudomonadota</taxon>
        <taxon>Alphaproteobacteria</taxon>
        <taxon>Rhodobacterales</taxon>
        <taxon>Paracoccaceae</taxon>
        <taxon>Profundibacter</taxon>
    </lineage>
</organism>
<dbReference type="InterPro" id="IPR036909">
    <property type="entry name" value="Cyt_c-like_dom_sf"/>
</dbReference>
<dbReference type="InterPro" id="IPR009056">
    <property type="entry name" value="Cyt_c-like_dom"/>
</dbReference>
<dbReference type="GO" id="GO:0020037">
    <property type="term" value="F:heme binding"/>
    <property type="evidence" value="ECO:0007669"/>
    <property type="project" value="InterPro"/>
</dbReference>
<dbReference type="GO" id="GO:0046872">
    <property type="term" value="F:metal ion binding"/>
    <property type="evidence" value="ECO:0007669"/>
    <property type="project" value="UniProtKB-KW"/>
</dbReference>
<dbReference type="Gene3D" id="1.10.760.10">
    <property type="entry name" value="Cytochrome c-like domain"/>
    <property type="match status" value="1"/>
</dbReference>
<dbReference type="EMBL" id="CP032125">
    <property type="protein sequence ID" value="AXX96627.1"/>
    <property type="molecule type" value="Genomic_DNA"/>
</dbReference>
<keyword evidence="2 4" id="KW-0479">Metal-binding</keyword>
<evidence type="ECO:0000256" key="3">
    <source>
        <dbReference type="ARBA" id="ARBA00023004"/>
    </source>
</evidence>
<sequence length="181" mass="19484">MKQQITITLAFVLGMTAHTAFAQDNAEISDHMSRSGFVLENGLQIPAFDPAKGRKLFASKGCVVCHSVNGIGGEDAPEFAAEYMDDPMNAFDFAAKMWRGAPAMIAMQEDEMGGQIELTGDELAAIIAFVHDTDEQAKFSQADIPHDIEEMMHGGGDHGMEPEAEVHQEDAGDTGHSEGNN</sequence>
<evidence type="ECO:0000256" key="4">
    <source>
        <dbReference type="PROSITE-ProRule" id="PRU00433"/>
    </source>
</evidence>
<dbReference type="PROSITE" id="PS51007">
    <property type="entry name" value="CYTC"/>
    <property type="match status" value="1"/>
</dbReference>
<evidence type="ECO:0000313" key="8">
    <source>
        <dbReference type="EMBL" id="AXX96627.1"/>
    </source>
</evidence>
<proteinExistence type="predicted"/>
<evidence type="ECO:0000256" key="5">
    <source>
        <dbReference type="SAM" id="MobiDB-lite"/>
    </source>
</evidence>
<reference evidence="8 9" key="1">
    <citation type="submission" date="2018-09" db="EMBL/GenBank/DDBJ databases">
        <title>Profundibacter amoris BAR1 gen. nov., sp. nov., a new member of the Roseobacter clade isolated at Lokis Castle Vent Field on the Arctic Mid-Oceanic Ridge.</title>
        <authorList>
            <person name="Le Moine Bauer S."/>
            <person name="Sjoeberg A.G."/>
            <person name="L'Haridon S."/>
            <person name="Stokke R."/>
            <person name="Roalkvam I."/>
            <person name="Steen I.H."/>
            <person name="Dahle H."/>
        </authorList>
    </citation>
    <scope>NUCLEOTIDE SEQUENCE [LARGE SCALE GENOMIC DNA]</scope>
    <source>
        <strain evidence="8 9">BAR1</strain>
    </source>
</reference>
<evidence type="ECO:0000256" key="6">
    <source>
        <dbReference type="SAM" id="SignalP"/>
    </source>
</evidence>
<gene>
    <name evidence="8" type="ORF">BAR1_00945</name>
</gene>
<feature type="signal peptide" evidence="6">
    <location>
        <begin position="1"/>
        <end position="22"/>
    </location>
</feature>
<name>A0A347UCP9_9RHOB</name>
<keyword evidence="9" id="KW-1185">Reference proteome</keyword>